<sequence length="165" mass="19101">MESSPFPNTLSSSSQERIKMTEAHLETKEVNLEVHALEAKTASTNGFYTLDDSNCYLNINTSKYIHLKILKNAQLKFPPCDTMEITFGRKSSSDIIRTMHKIFPKNTETFSFWSHSNNKKAKKASNIGIFLKEITKISYKITNNIHLFNFQINQKHLRKIFYCSK</sequence>
<keyword evidence="2" id="KW-1185">Reference proteome</keyword>
<comment type="caution">
    <text evidence="1">The sequence shown here is derived from an EMBL/GenBank/DDBJ whole genome shotgun (WGS) entry which is preliminary data.</text>
</comment>
<name>A0AAD1XMC1_EUPCR</name>
<dbReference type="EMBL" id="CAMPGE010016978">
    <property type="protein sequence ID" value="CAI2375491.1"/>
    <property type="molecule type" value="Genomic_DNA"/>
</dbReference>
<reference evidence="1" key="1">
    <citation type="submission" date="2023-07" db="EMBL/GenBank/DDBJ databases">
        <authorList>
            <consortium name="AG Swart"/>
            <person name="Singh M."/>
            <person name="Singh A."/>
            <person name="Seah K."/>
            <person name="Emmerich C."/>
        </authorList>
    </citation>
    <scope>NUCLEOTIDE SEQUENCE</scope>
    <source>
        <strain evidence="1">DP1</strain>
    </source>
</reference>
<evidence type="ECO:0000313" key="1">
    <source>
        <dbReference type="EMBL" id="CAI2375491.1"/>
    </source>
</evidence>
<organism evidence="1 2">
    <name type="scientific">Euplotes crassus</name>
    <dbReference type="NCBI Taxonomy" id="5936"/>
    <lineage>
        <taxon>Eukaryota</taxon>
        <taxon>Sar</taxon>
        <taxon>Alveolata</taxon>
        <taxon>Ciliophora</taxon>
        <taxon>Intramacronucleata</taxon>
        <taxon>Spirotrichea</taxon>
        <taxon>Hypotrichia</taxon>
        <taxon>Euplotida</taxon>
        <taxon>Euplotidae</taxon>
        <taxon>Moneuplotes</taxon>
    </lineage>
</organism>
<accession>A0AAD1XMC1</accession>
<proteinExistence type="predicted"/>
<gene>
    <name evidence="1" type="ORF">ECRASSUSDP1_LOCUS16853</name>
</gene>
<dbReference type="Proteomes" id="UP001295684">
    <property type="component" value="Unassembled WGS sequence"/>
</dbReference>
<dbReference type="AlphaFoldDB" id="A0AAD1XMC1"/>
<protein>
    <submittedName>
        <fullName evidence="1">Uncharacterized protein</fullName>
    </submittedName>
</protein>
<evidence type="ECO:0000313" key="2">
    <source>
        <dbReference type="Proteomes" id="UP001295684"/>
    </source>
</evidence>